<dbReference type="Pfam" id="PF06866">
    <property type="entry name" value="DUF1256"/>
    <property type="match status" value="1"/>
</dbReference>
<dbReference type="EMBL" id="FXTU01000001">
    <property type="protein sequence ID" value="SMP06248.1"/>
    <property type="molecule type" value="Genomic_DNA"/>
</dbReference>
<accession>A0AA45WK75</accession>
<dbReference type="NCBIfam" id="TIGR02841">
    <property type="entry name" value="spore_YyaC"/>
    <property type="match status" value="1"/>
</dbReference>
<gene>
    <name evidence="1" type="ORF">SAMN06265361_101687</name>
</gene>
<sequence>MEKEKWQIPFDHPDAVSLLTQRLDELLAPHSHRPLLCLCIGTDRSSGDTLGPLVGTLLTEAPSPKIQICGTLAQPVHAFSLNQTVAEIKQLANAPLIIAIDASLGKQKEVGMVEVGEGALIPGKGVGKKLPPVGDIYIKGIVNATGAMPSHILQTTRFHVTYEMATKISRALLTVAAAHSTPPG</sequence>
<organism evidence="1 2">
    <name type="scientific">Laceyella tengchongensis</name>
    <dbReference type="NCBI Taxonomy" id="574699"/>
    <lineage>
        <taxon>Bacteria</taxon>
        <taxon>Bacillati</taxon>
        <taxon>Bacillota</taxon>
        <taxon>Bacilli</taxon>
        <taxon>Bacillales</taxon>
        <taxon>Thermoactinomycetaceae</taxon>
        <taxon>Laceyella</taxon>
    </lineage>
</organism>
<comment type="caution">
    <text evidence="1">The sequence shown here is derived from an EMBL/GenBank/DDBJ whole genome shotgun (WGS) entry which is preliminary data.</text>
</comment>
<dbReference type="InterPro" id="IPR023430">
    <property type="entry name" value="Pept_HybD-like_dom_sf"/>
</dbReference>
<dbReference type="RefSeq" id="WP_284723976.1">
    <property type="nucleotide sequence ID" value="NZ_FXTU01000001.1"/>
</dbReference>
<evidence type="ECO:0000313" key="2">
    <source>
        <dbReference type="Proteomes" id="UP001157946"/>
    </source>
</evidence>
<evidence type="ECO:0000313" key="1">
    <source>
        <dbReference type="EMBL" id="SMP06248.1"/>
    </source>
</evidence>
<proteinExistence type="predicted"/>
<dbReference type="SUPFAM" id="SSF53163">
    <property type="entry name" value="HybD-like"/>
    <property type="match status" value="1"/>
</dbReference>
<name>A0AA45WK75_9BACL</name>
<reference evidence="1" key="1">
    <citation type="submission" date="2017-05" db="EMBL/GenBank/DDBJ databases">
        <authorList>
            <person name="Varghese N."/>
            <person name="Submissions S."/>
        </authorList>
    </citation>
    <scope>NUCLEOTIDE SEQUENCE</scope>
    <source>
        <strain evidence="1">DSM 45262</strain>
    </source>
</reference>
<dbReference type="Proteomes" id="UP001157946">
    <property type="component" value="Unassembled WGS sequence"/>
</dbReference>
<dbReference type="InterPro" id="IPR009665">
    <property type="entry name" value="YyaC"/>
</dbReference>
<dbReference type="AlphaFoldDB" id="A0AA45WK75"/>
<keyword evidence="2" id="KW-1185">Reference proteome</keyword>
<protein>
    <submittedName>
        <fullName evidence="1">Sporulation protein YyaC</fullName>
    </submittedName>
</protein>